<reference evidence="1 2" key="1">
    <citation type="submission" date="2024-01" db="EMBL/GenBank/DDBJ databases">
        <title>The genomes of 5 underutilized Papilionoideae crops provide insights into root nodulation and disease resistanc.</title>
        <authorList>
            <person name="Jiang F."/>
        </authorList>
    </citation>
    <scope>NUCLEOTIDE SEQUENCE [LARGE SCALE GENOMIC DNA]</scope>
    <source>
        <strain evidence="1">JINMINGXINNONG_FW02</strain>
        <tissue evidence="1">Leaves</tissue>
    </source>
</reference>
<name>A0AAN9QP48_PHACN</name>
<evidence type="ECO:0000313" key="1">
    <source>
        <dbReference type="EMBL" id="KAK7342617.1"/>
    </source>
</evidence>
<keyword evidence="2" id="KW-1185">Reference proteome</keyword>
<accession>A0AAN9QP48</accession>
<evidence type="ECO:0000313" key="2">
    <source>
        <dbReference type="Proteomes" id="UP001374584"/>
    </source>
</evidence>
<sequence>MPTSNLQPIMHIGRGIINFHDDLFLRQRPLDLVHNVHVHDDCVVSPTKVDDGKVIACKLNAVFLIDEVEDHSSDAEEDLLGDLKRHEGGDNNIGILEEEGIGFCVAIVRTTFFSKWEQFSLRVLEAIYGGWMLLRFHEVYSRAGVGKRRIHASLGQ</sequence>
<dbReference type="AlphaFoldDB" id="A0AAN9QP48"/>
<organism evidence="1 2">
    <name type="scientific">Phaseolus coccineus</name>
    <name type="common">Scarlet runner bean</name>
    <name type="synonym">Phaseolus multiflorus</name>
    <dbReference type="NCBI Taxonomy" id="3886"/>
    <lineage>
        <taxon>Eukaryota</taxon>
        <taxon>Viridiplantae</taxon>
        <taxon>Streptophyta</taxon>
        <taxon>Embryophyta</taxon>
        <taxon>Tracheophyta</taxon>
        <taxon>Spermatophyta</taxon>
        <taxon>Magnoliopsida</taxon>
        <taxon>eudicotyledons</taxon>
        <taxon>Gunneridae</taxon>
        <taxon>Pentapetalae</taxon>
        <taxon>rosids</taxon>
        <taxon>fabids</taxon>
        <taxon>Fabales</taxon>
        <taxon>Fabaceae</taxon>
        <taxon>Papilionoideae</taxon>
        <taxon>50 kb inversion clade</taxon>
        <taxon>NPAAA clade</taxon>
        <taxon>indigoferoid/millettioid clade</taxon>
        <taxon>Phaseoleae</taxon>
        <taxon>Phaseolus</taxon>
    </lineage>
</organism>
<protein>
    <submittedName>
        <fullName evidence="1">Uncharacterized protein</fullName>
    </submittedName>
</protein>
<comment type="caution">
    <text evidence="1">The sequence shown here is derived from an EMBL/GenBank/DDBJ whole genome shotgun (WGS) entry which is preliminary data.</text>
</comment>
<dbReference type="EMBL" id="JAYMYR010000009">
    <property type="protein sequence ID" value="KAK7342617.1"/>
    <property type="molecule type" value="Genomic_DNA"/>
</dbReference>
<dbReference type="Proteomes" id="UP001374584">
    <property type="component" value="Unassembled WGS sequence"/>
</dbReference>
<proteinExistence type="predicted"/>
<gene>
    <name evidence="1" type="ORF">VNO80_25573</name>
</gene>